<reference evidence="2" key="2">
    <citation type="journal article" date="2010" name="Stand. Genomic Sci.">
        <title>Complete genome sequence of Thermosphaera aggregans type strain (M11TLT).</title>
        <authorList>
            <person name="Spring S."/>
            <person name="Rachel R."/>
            <person name="Lapidus A."/>
            <person name="Davenport K."/>
            <person name="Tice H."/>
            <person name="Copeland A."/>
            <person name="Cheng J.-F."/>
            <person name="Lucas S."/>
            <person name="Chen F."/>
            <person name="Nolan M."/>
            <person name="Bruce D."/>
            <person name="Goodwin L."/>
            <person name="Pitluck S."/>
            <person name="Ivanova N."/>
            <person name="Mavromatis K."/>
            <person name="Ovchinnikova G."/>
            <person name="Pati A."/>
            <person name="Chen A."/>
            <person name="Palaniappan K."/>
            <person name="Land M."/>
            <person name="Hauser L."/>
            <person name="Chang Y.-J."/>
            <person name="Jeffries C.C."/>
            <person name="Brettin T."/>
            <person name="Detter J.C."/>
            <person name="Tapia R."/>
            <person name="Han C."/>
            <person name="Heimerl T."/>
            <person name="Weikl F."/>
            <person name="Brambilla E."/>
            <person name="Goker M."/>
            <person name="Bristow J."/>
            <person name="Eisen J.A."/>
            <person name="Markowitz V."/>
            <person name="Hugenholtz P."/>
            <person name="Kyrpides N.C."/>
            <person name="Klenk H.-P."/>
        </authorList>
    </citation>
    <scope>NUCLEOTIDE SEQUENCE [LARGE SCALE GENOMIC DNA]</scope>
    <source>
        <strain evidence="2">DSM 11486 / M11TL</strain>
    </source>
</reference>
<dbReference type="RefSeq" id="WP_013129577.1">
    <property type="nucleotide sequence ID" value="NC_014160.1"/>
</dbReference>
<dbReference type="SUPFAM" id="SSF54285">
    <property type="entry name" value="MoaD/ThiS"/>
    <property type="match status" value="1"/>
</dbReference>
<dbReference type="InterPro" id="IPR010038">
    <property type="entry name" value="MoaD_arc-typ"/>
</dbReference>
<name>D5U1I4_THEAM</name>
<organism evidence="1 2">
    <name type="scientific">Thermosphaera aggregans (strain DSM 11486 / M11TL)</name>
    <dbReference type="NCBI Taxonomy" id="633148"/>
    <lineage>
        <taxon>Archaea</taxon>
        <taxon>Thermoproteota</taxon>
        <taxon>Thermoprotei</taxon>
        <taxon>Desulfurococcales</taxon>
        <taxon>Desulfurococcaceae</taxon>
        <taxon>Thermosphaera</taxon>
    </lineage>
</organism>
<dbReference type="HOGENOM" id="CLU_114601_1_2_2"/>
<dbReference type="NCBIfam" id="TIGR01687">
    <property type="entry name" value="moaD_arch"/>
    <property type="match status" value="1"/>
</dbReference>
<dbReference type="AlphaFoldDB" id="D5U1I4"/>
<dbReference type="KEGG" id="tag:Tagg_0711"/>
<accession>D5U1I4</accession>
<evidence type="ECO:0000313" key="2">
    <source>
        <dbReference type="Proteomes" id="UP000002376"/>
    </source>
</evidence>
<dbReference type="CDD" id="cd00754">
    <property type="entry name" value="Ubl_MoaD"/>
    <property type="match status" value="1"/>
</dbReference>
<dbReference type="InterPro" id="IPR012675">
    <property type="entry name" value="Beta-grasp_dom_sf"/>
</dbReference>
<dbReference type="STRING" id="633148.Tagg_0711"/>
<dbReference type="Proteomes" id="UP000002376">
    <property type="component" value="Chromosome"/>
</dbReference>
<reference evidence="1 2" key="1">
    <citation type="journal article" date="2010" name="Stand. Genomic Sci.">
        <title>Complete genome sequence of Thermosphaera aggregans type strain (M11TL).</title>
        <authorList>
            <person name="Spring S."/>
            <person name="Rachel R."/>
            <person name="Lapidus A."/>
            <person name="Davenport K."/>
            <person name="Tice H."/>
            <person name="Copeland A."/>
            <person name="Cheng J.F."/>
            <person name="Lucas S."/>
            <person name="Chen F."/>
            <person name="Nolan M."/>
            <person name="Bruce D."/>
            <person name="Goodwin L."/>
            <person name="Pitluck S."/>
            <person name="Ivanova N."/>
            <person name="Mavromatis K."/>
            <person name="Ovchinnikova G."/>
            <person name="Pati A."/>
            <person name="Chen A."/>
            <person name="Palaniappan K."/>
            <person name="Land M."/>
            <person name="Hauser L."/>
            <person name="Chang Y.J."/>
            <person name="Jeffries C.C."/>
            <person name="Brettin T."/>
            <person name="Detter J.C."/>
            <person name="Tapia R."/>
            <person name="Han C."/>
            <person name="Heimerl T."/>
            <person name="Weikl F."/>
            <person name="Brambilla E."/>
            <person name="Goker M."/>
            <person name="Bristow J."/>
            <person name="Eisen J.A."/>
            <person name="Markowitz V."/>
            <person name="Hugenholtz P."/>
            <person name="Kyrpides N.C."/>
            <person name="Klenk H.P."/>
        </authorList>
    </citation>
    <scope>NUCLEOTIDE SEQUENCE [LARGE SCALE GENOMIC DNA]</scope>
    <source>
        <strain evidence="2">DSM 11486 / M11TL</strain>
    </source>
</reference>
<dbReference type="InterPro" id="IPR003749">
    <property type="entry name" value="ThiS/MoaD-like"/>
</dbReference>
<proteinExistence type="predicted"/>
<dbReference type="eggNOG" id="arCOG00536">
    <property type="taxonomic scope" value="Archaea"/>
</dbReference>
<reference key="3">
    <citation type="submission" date="2010-02" db="EMBL/GenBank/DDBJ databases">
        <title>Complete genome sequence of Thermosphaera aggregans type strain (M11TL).</title>
        <authorList>
            <consortium name="US DOE Joint Genome Institute (JGI-PGF)"/>
            <person name="Spring S."/>
            <person name="Lapidus A."/>
            <person name="Munk C."/>
            <person name="Schroeder M."/>
            <person name="Glavina Del Rio T."/>
            <person name="Tice H."/>
            <person name="Copeland A."/>
            <person name="Cheng J.-F."/>
            <person name="Lucas S."/>
            <person name="Chen F."/>
            <person name="Nolan M."/>
            <person name="Bruce D."/>
            <person name="Goodwin L."/>
            <person name="Pitluck S."/>
            <person name="Ivanova N."/>
            <person name="Mavromatis K."/>
            <person name="Ovchinnikova G."/>
            <person name="Pati A."/>
            <person name="Chen A."/>
            <person name="Palaniappan K."/>
            <person name="Land M."/>
            <person name="Hauser L."/>
            <person name="Chang Y.-J."/>
            <person name="Jeffries C.C."/>
            <person name="Brettin T."/>
            <person name="Detter J.C."/>
            <person name="Tapia R."/>
            <person name="Han C."/>
            <person name="Chain P."/>
            <person name="Heimerl T."/>
            <person name="Weik F."/>
            <person name="Goker M."/>
            <person name="Rachel R."/>
            <person name="Bristow J."/>
            <person name="Eisen J.A."/>
            <person name="Markowitz V."/>
            <person name="Hugenholtz P."/>
            <person name="Kyrpides N.C."/>
            <person name="Klenk H.-P."/>
        </authorList>
    </citation>
    <scope>NUCLEOTIDE SEQUENCE</scope>
    <source>
        <strain>DSM 11486</strain>
    </source>
</reference>
<dbReference type="Pfam" id="PF02597">
    <property type="entry name" value="ThiS"/>
    <property type="match status" value="1"/>
</dbReference>
<dbReference type="EMBL" id="CP001939">
    <property type="protein sequence ID" value="ADG90984.1"/>
    <property type="molecule type" value="Genomic_DNA"/>
</dbReference>
<sequence length="89" mass="9797">MVKVRVKYFLWLADKAGCSLEEILLDNSTLFGLMEHIKASRPKLSKIIESILQGSSEIIVLVNNSSPRTLNLELKDGDEVVLMPPVSGG</sequence>
<dbReference type="GeneID" id="9165726"/>
<keyword evidence="2" id="KW-1185">Reference proteome</keyword>
<evidence type="ECO:0000313" key="1">
    <source>
        <dbReference type="EMBL" id="ADG90984.1"/>
    </source>
</evidence>
<gene>
    <name evidence="1" type="ordered locus">Tagg_0711</name>
</gene>
<protein>
    <submittedName>
        <fullName evidence="1">MoaD family protein</fullName>
    </submittedName>
</protein>
<dbReference type="InterPro" id="IPR016155">
    <property type="entry name" value="Mopterin_synth/thiamin_S_b"/>
</dbReference>
<dbReference type="Gene3D" id="3.10.20.30">
    <property type="match status" value="1"/>
</dbReference>